<sequence length="246" mass="27981">MPKAKIPSIYLKELEDIWKKDKRMPSASSRKAWCDARGIDNGLVNREFWHKKRRTPRDSRNGLSRRRRLARYPDGTYELSVGQPTLYVKTELSDSGQQLLFEYPPSPDISSEPEPPSSDPPSLLLEDSGYSSGAETSLHLPLDDDYQYDTNGAQSDYFEEPVRPECCQGEENGFNCDLCSFEDAIYARKVSRADIEKANERLSQMFPSYFSPPTPVPEPQRTLWELSVIPFELCYSASSGNLLSSF</sequence>
<proteinExistence type="predicted"/>
<dbReference type="OrthoDB" id="3257151at2759"/>
<evidence type="ECO:0000313" key="3">
    <source>
        <dbReference type="Proteomes" id="UP000054007"/>
    </source>
</evidence>
<dbReference type="Proteomes" id="UP000054007">
    <property type="component" value="Unassembled WGS sequence"/>
</dbReference>
<name>A0A0D7BS49_9AGAR</name>
<dbReference type="AlphaFoldDB" id="A0A0D7BS49"/>
<feature type="region of interest" description="Disordered" evidence="1">
    <location>
        <begin position="102"/>
        <end position="152"/>
    </location>
</feature>
<organism evidence="2 3">
    <name type="scientific">Cylindrobasidium torrendii FP15055 ss-10</name>
    <dbReference type="NCBI Taxonomy" id="1314674"/>
    <lineage>
        <taxon>Eukaryota</taxon>
        <taxon>Fungi</taxon>
        <taxon>Dikarya</taxon>
        <taxon>Basidiomycota</taxon>
        <taxon>Agaricomycotina</taxon>
        <taxon>Agaricomycetes</taxon>
        <taxon>Agaricomycetidae</taxon>
        <taxon>Agaricales</taxon>
        <taxon>Marasmiineae</taxon>
        <taxon>Physalacriaceae</taxon>
        <taxon>Cylindrobasidium</taxon>
    </lineage>
</organism>
<dbReference type="EMBL" id="KN880438">
    <property type="protein sequence ID" value="KIY73085.1"/>
    <property type="molecule type" value="Genomic_DNA"/>
</dbReference>
<gene>
    <name evidence="2" type="ORF">CYLTODRAFT_449292</name>
</gene>
<evidence type="ECO:0000313" key="2">
    <source>
        <dbReference type="EMBL" id="KIY73085.1"/>
    </source>
</evidence>
<accession>A0A0D7BS49</accession>
<evidence type="ECO:0000256" key="1">
    <source>
        <dbReference type="SAM" id="MobiDB-lite"/>
    </source>
</evidence>
<dbReference type="STRING" id="1314674.A0A0D7BS49"/>
<reference evidence="2 3" key="1">
    <citation type="journal article" date="2015" name="Fungal Genet. Biol.">
        <title>Evolution of novel wood decay mechanisms in Agaricales revealed by the genome sequences of Fistulina hepatica and Cylindrobasidium torrendii.</title>
        <authorList>
            <person name="Floudas D."/>
            <person name="Held B.W."/>
            <person name="Riley R."/>
            <person name="Nagy L.G."/>
            <person name="Koehler G."/>
            <person name="Ransdell A.S."/>
            <person name="Younus H."/>
            <person name="Chow J."/>
            <person name="Chiniquy J."/>
            <person name="Lipzen A."/>
            <person name="Tritt A."/>
            <person name="Sun H."/>
            <person name="Haridas S."/>
            <person name="LaButti K."/>
            <person name="Ohm R.A."/>
            <person name="Kues U."/>
            <person name="Blanchette R.A."/>
            <person name="Grigoriev I.V."/>
            <person name="Minto R.E."/>
            <person name="Hibbett D.S."/>
        </authorList>
    </citation>
    <scope>NUCLEOTIDE SEQUENCE [LARGE SCALE GENOMIC DNA]</scope>
    <source>
        <strain evidence="2 3">FP15055 ss-10</strain>
    </source>
</reference>
<keyword evidence="3" id="KW-1185">Reference proteome</keyword>
<protein>
    <submittedName>
        <fullName evidence="2">Uncharacterized protein</fullName>
    </submittedName>
</protein>